<name>A0A9D4PP85_RHISA</name>
<dbReference type="InterPro" id="IPR043161">
    <property type="entry name" value="DOCK_C_lobe_A"/>
</dbReference>
<dbReference type="GO" id="GO:0031267">
    <property type="term" value="F:small GTPase binding"/>
    <property type="evidence" value="ECO:0007669"/>
    <property type="project" value="TreeGrafter"/>
</dbReference>
<dbReference type="Gene3D" id="1.20.58.740">
    <property type="match status" value="1"/>
</dbReference>
<evidence type="ECO:0000256" key="1">
    <source>
        <dbReference type="PROSITE-ProRule" id="PRU00984"/>
    </source>
</evidence>
<dbReference type="Gene3D" id="1.25.40.410">
    <property type="match status" value="1"/>
</dbReference>
<dbReference type="InterPro" id="IPR027357">
    <property type="entry name" value="DOCKER_dom"/>
</dbReference>
<dbReference type="PANTHER" id="PTHR45653">
    <property type="entry name" value="DEDICATOR OF CYTOKINESIS"/>
    <property type="match status" value="1"/>
</dbReference>
<dbReference type="Proteomes" id="UP000821837">
    <property type="component" value="Chromosome 6"/>
</dbReference>
<keyword evidence="4" id="KW-1185">Reference proteome</keyword>
<dbReference type="GO" id="GO:0007264">
    <property type="term" value="P:small GTPase-mediated signal transduction"/>
    <property type="evidence" value="ECO:0007669"/>
    <property type="project" value="InterPro"/>
</dbReference>
<dbReference type="InterPro" id="IPR026791">
    <property type="entry name" value="DOCK"/>
</dbReference>
<dbReference type="PROSITE" id="PS51651">
    <property type="entry name" value="DOCKER"/>
    <property type="match status" value="1"/>
</dbReference>
<dbReference type="VEuPathDB" id="VectorBase:RSAN_054620"/>
<dbReference type="GO" id="GO:0005886">
    <property type="term" value="C:plasma membrane"/>
    <property type="evidence" value="ECO:0007669"/>
    <property type="project" value="TreeGrafter"/>
</dbReference>
<dbReference type="InterPro" id="IPR046770">
    <property type="entry name" value="DOCKER_Lobe_B"/>
</dbReference>
<reference evidence="3" key="1">
    <citation type="journal article" date="2020" name="Cell">
        <title>Large-Scale Comparative Analyses of Tick Genomes Elucidate Their Genetic Diversity and Vector Capacities.</title>
        <authorList>
            <consortium name="Tick Genome and Microbiome Consortium (TIGMIC)"/>
            <person name="Jia N."/>
            <person name="Wang J."/>
            <person name="Shi W."/>
            <person name="Du L."/>
            <person name="Sun Y."/>
            <person name="Zhan W."/>
            <person name="Jiang J.F."/>
            <person name="Wang Q."/>
            <person name="Zhang B."/>
            <person name="Ji P."/>
            <person name="Bell-Sakyi L."/>
            <person name="Cui X.M."/>
            <person name="Yuan T.T."/>
            <person name="Jiang B.G."/>
            <person name="Yang W.F."/>
            <person name="Lam T.T."/>
            <person name="Chang Q.C."/>
            <person name="Ding S.J."/>
            <person name="Wang X.J."/>
            <person name="Zhu J.G."/>
            <person name="Ruan X.D."/>
            <person name="Zhao L."/>
            <person name="Wei J.T."/>
            <person name="Ye R.Z."/>
            <person name="Que T.C."/>
            <person name="Du C.H."/>
            <person name="Zhou Y.H."/>
            <person name="Cheng J.X."/>
            <person name="Dai P.F."/>
            <person name="Guo W.B."/>
            <person name="Han X.H."/>
            <person name="Huang E.J."/>
            <person name="Li L.F."/>
            <person name="Wei W."/>
            <person name="Gao Y.C."/>
            <person name="Liu J.Z."/>
            <person name="Shao H.Z."/>
            <person name="Wang X."/>
            <person name="Wang C.C."/>
            <person name="Yang T.C."/>
            <person name="Huo Q.B."/>
            <person name="Li W."/>
            <person name="Chen H.Y."/>
            <person name="Chen S.E."/>
            <person name="Zhou L.G."/>
            <person name="Ni X.B."/>
            <person name="Tian J.H."/>
            <person name="Sheng Y."/>
            <person name="Liu T."/>
            <person name="Pan Y.S."/>
            <person name="Xia L.Y."/>
            <person name="Li J."/>
            <person name="Zhao F."/>
            <person name="Cao W.C."/>
        </authorList>
    </citation>
    <scope>NUCLEOTIDE SEQUENCE</scope>
    <source>
        <strain evidence="3">Rsan-2018</strain>
    </source>
</reference>
<dbReference type="GO" id="GO:0005737">
    <property type="term" value="C:cytoplasm"/>
    <property type="evidence" value="ECO:0007669"/>
    <property type="project" value="TreeGrafter"/>
</dbReference>
<comment type="similarity">
    <text evidence="1">Belongs to the DOCK family.</text>
</comment>
<proteinExistence type="inferred from homology"/>
<evidence type="ECO:0000313" key="4">
    <source>
        <dbReference type="Proteomes" id="UP000821837"/>
    </source>
</evidence>
<dbReference type="GO" id="GO:0005085">
    <property type="term" value="F:guanyl-nucleotide exchange factor activity"/>
    <property type="evidence" value="ECO:0007669"/>
    <property type="project" value="InterPro"/>
</dbReference>
<dbReference type="EMBL" id="JABSTV010001252">
    <property type="protein sequence ID" value="KAH7947990.1"/>
    <property type="molecule type" value="Genomic_DNA"/>
</dbReference>
<accession>A0A9D4PP85</accession>
<dbReference type="Pfam" id="PF20422">
    <property type="entry name" value="DHR-2_Lobe_B"/>
    <property type="match status" value="1"/>
</dbReference>
<gene>
    <name evidence="3" type="ORF">HPB52_017477</name>
</gene>
<dbReference type="PANTHER" id="PTHR45653:SF12">
    <property type="entry name" value="SPONGE, ISOFORM E"/>
    <property type="match status" value="1"/>
</dbReference>
<dbReference type="InterPro" id="IPR043162">
    <property type="entry name" value="DOCK_C_lobe_C"/>
</dbReference>
<protein>
    <recommendedName>
        <fullName evidence="2">DOCKER domain-containing protein</fullName>
    </recommendedName>
</protein>
<evidence type="ECO:0000259" key="2">
    <source>
        <dbReference type="PROSITE" id="PS51651"/>
    </source>
</evidence>
<feature type="domain" description="DOCKER" evidence="2">
    <location>
        <begin position="1"/>
        <end position="368"/>
    </location>
</feature>
<reference evidence="3" key="2">
    <citation type="submission" date="2021-09" db="EMBL/GenBank/DDBJ databases">
        <authorList>
            <person name="Jia N."/>
            <person name="Wang J."/>
            <person name="Shi W."/>
            <person name="Du L."/>
            <person name="Sun Y."/>
            <person name="Zhan W."/>
            <person name="Jiang J."/>
            <person name="Wang Q."/>
            <person name="Zhang B."/>
            <person name="Ji P."/>
            <person name="Sakyi L.B."/>
            <person name="Cui X."/>
            <person name="Yuan T."/>
            <person name="Jiang B."/>
            <person name="Yang W."/>
            <person name="Lam T.T.-Y."/>
            <person name="Chang Q."/>
            <person name="Ding S."/>
            <person name="Wang X."/>
            <person name="Zhu J."/>
            <person name="Ruan X."/>
            <person name="Zhao L."/>
            <person name="Wei J."/>
            <person name="Que T."/>
            <person name="Du C."/>
            <person name="Cheng J."/>
            <person name="Dai P."/>
            <person name="Han X."/>
            <person name="Huang E."/>
            <person name="Gao Y."/>
            <person name="Liu J."/>
            <person name="Shao H."/>
            <person name="Ye R."/>
            <person name="Li L."/>
            <person name="Wei W."/>
            <person name="Wang X."/>
            <person name="Wang C."/>
            <person name="Huo Q."/>
            <person name="Li W."/>
            <person name="Guo W."/>
            <person name="Chen H."/>
            <person name="Chen S."/>
            <person name="Zhou L."/>
            <person name="Zhou L."/>
            <person name="Ni X."/>
            <person name="Tian J."/>
            <person name="Zhou Y."/>
            <person name="Sheng Y."/>
            <person name="Liu T."/>
            <person name="Pan Y."/>
            <person name="Xia L."/>
            <person name="Li J."/>
            <person name="Zhao F."/>
            <person name="Cao W."/>
        </authorList>
    </citation>
    <scope>NUCLEOTIDE SEQUENCE</scope>
    <source>
        <strain evidence="3">Rsan-2018</strain>
        <tissue evidence="3">Larvae</tissue>
    </source>
</reference>
<comment type="caution">
    <text evidence="3">The sequence shown here is derived from an EMBL/GenBank/DDBJ whole genome shotgun (WGS) entry which is preliminary data.</text>
</comment>
<dbReference type="AlphaFoldDB" id="A0A9D4PP85"/>
<evidence type="ECO:0000313" key="3">
    <source>
        <dbReference type="EMBL" id="KAH7947990.1"/>
    </source>
</evidence>
<sequence>MLMQCWEEGLPLCKELANVYEGVLFDYEKLSTILRMHAQFLEHILRELRPEPEYFRVGFFGLGFPSFLRNKVFVYRGLAYEKVGAFGQRLQGQFPEAQLLTHNAPLDAALLASTDQYIQVCGVRPLAEPRPDLEGRPECVRAYFRVNRVHSFQFDRPVYRDGPPDRDNEFKPSSICQTSVSAISSSYSQLWYICNVDVGFVQGLWLERTTLETASTLPGLLPWAEVVGQQADWVPPLVNACEAVEAMSNELRRLVALHSREPHRPLAPLSMRLSGAIEAAVNGGLAKYHQACSFGGDAQVKGKHACGRYCWNSCHLSRVPCQVHVLEGGLSLHGRLAPPDLGPLQKRLVERLGQLQQAVRGASAHGTKSA</sequence>
<organism evidence="3 4">
    <name type="scientific">Rhipicephalus sanguineus</name>
    <name type="common">Brown dog tick</name>
    <name type="synonym">Ixodes sanguineus</name>
    <dbReference type="NCBI Taxonomy" id="34632"/>
    <lineage>
        <taxon>Eukaryota</taxon>
        <taxon>Metazoa</taxon>
        <taxon>Ecdysozoa</taxon>
        <taxon>Arthropoda</taxon>
        <taxon>Chelicerata</taxon>
        <taxon>Arachnida</taxon>
        <taxon>Acari</taxon>
        <taxon>Parasitiformes</taxon>
        <taxon>Ixodida</taxon>
        <taxon>Ixodoidea</taxon>
        <taxon>Ixodidae</taxon>
        <taxon>Rhipicephalinae</taxon>
        <taxon>Rhipicephalus</taxon>
        <taxon>Rhipicephalus</taxon>
    </lineage>
</organism>